<dbReference type="Gene3D" id="3.30.30.10">
    <property type="entry name" value="Knottin, scorpion toxin-like"/>
    <property type="match status" value="1"/>
</dbReference>
<keyword evidence="1" id="KW-1015">Disulfide bond</keyword>
<feature type="region of interest" description="Disordered" evidence="2">
    <location>
        <begin position="23"/>
        <end position="51"/>
    </location>
</feature>
<evidence type="ECO:0000313" key="4">
    <source>
        <dbReference type="EMBL" id="BAS88011.1"/>
    </source>
</evidence>
<dbReference type="InterPro" id="IPR036574">
    <property type="entry name" value="Scorpion_toxin-like_sf"/>
</dbReference>
<dbReference type="EMBL" id="AP014960">
    <property type="protein sequence ID" value="BAS88011.1"/>
    <property type="molecule type" value="Genomic_DNA"/>
</dbReference>
<dbReference type="PaxDb" id="39947-A0A0P0W773"/>
<dbReference type="Pfam" id="PF00304">
    <property type="entry name" value="Gamma-thionin"/>
    <property type="match status" value="1"/>
</dbReference>
<dbReference type="AlphaFoldDB" id="A0A0P0W773"/>
<dbReference type="GO" id="GO:0006952">
    <property type="term" value="P:defense response"/>
    <property type="evidence" value="ECO:0000318"/>
    <property type="project" value="GO_Central"/>
</dbReference>
<dbReference type="STRING" id="39947.A0A0P0W773"/>
<reference evidence="5" key="1">
    <citation type="journal article" date="2005" name="Nature">
        <title>The map-based sequence of the rice genome.</title>
        <authorList>
            <consortium name="International rice genome sequencing project (IRGSP)"/>
            <person name="Matsumoto T."/>
            <person name="Wu J."/>
            <person name="Kanamori H."/>
            <person name="Katayose Y."/>
            <person name="Fujisawa M."/>
            <person name="Namiki N."/>
            <person name="Mizuno H."/>
            <person name="Yamamoto K."/>
            <person name="Antonio B.A."/>
            <person name="Baba T."/>
            <person name="Sakata K."/>
            <person name="Nagamura Y."/>
            <person name="Aoki H."/>
            <person name="Arikawa K."/>
            <person name="Arita K."/>
            <person name="Bito T."/>
            <person name="Chiden Y."/>
            <person name="Fujitsuka N."/>
            <person name="Fukunaka R."/>
            <person name="Hamada M."/>
            <person name="Harada C."/>
            <person name="Hayashi A."/>
            <person name="Hijishita S."/>
            <person name="Honda M."/>
            <person name="Hosokawa S."/>
            <person name="Ichikawa Y."/>
            <person name="Idonuma A."/>
            <person name="Iijima M."/>
            <person name="Ikeda M."/>
            <person name="Ikeno M."/>
            <person name="Ito K."/>
            <person name="Ito S."/>
            <person name="Ito T."/>
            <person name="Ito Y."/>
            <person name="Ito Y."/>
            <person name="Iwabuchi A."/>
            <person name="Kamiya K."/>
            <person name="Karasawa W."/>
            <person name="Kurita K."/>
            <person name="Katagiri S."/>
            <person name="Kikuta A."/>
            <person name="Kobayashi H."/>
            <person name="Kobayashi N."/>
            <person name="Machita K."/>
            <person name="Maehara T."/>
            <person name="Masukawa M."/>
            <person name="Mizubayashi T."/>
            <person name="Mukai Y."/>
            <person name="Nagasaki H."/>
            <person name="Nagata Y."/>
            <person name="Naito S."/>
            <person name="Nakashima M."/>
            <person name="Nakama Y."/>
            <person name="Nakamichi Y."/>
            <person name="Nakamura M."/>
            <person name="Meguro A."/>
            <person name="Negishi M."/>
            <person name="Ohta I."/>
            <person name="Ohta T."/>
            <person name="Okamoto M."/>
            <person name="Ono N."/>
            <person name="Saji S."/>
            <person name="Sakaguchi M."/>
            <person name="Sakai K."/>
            <person name="Shibata M."/>
            <person name="Shimokawa T."/>
            <person name="Song J."/>
            <person name="Takazaki Y."/>
            <person name="Terasawa K."/>
            <person name="Tsugane M."/>
            <person name="Tsuji K."/>
            <person name="Ueda S."/>
            <person name="Waki K."/>
            <person name="Yamagata H."/>
            <person name="Yamamoto M."/>
            <person name="Yamamoto S."/>
            <person name="Yamane H."/>
            <person name="Yoshiki S."/>
            <person name="Yoshihara R."/>
            <person name="Yukawa K."/>
            <person name="Zhong H."/>
            <person name="Yano M."/>
            <person name="Yuan Q."/>
            <person name="Ouyang S."/>
            <person name="Liu J."/>
            <person name="Jones K.M."/>
            <person name="Gansberger K."/>
            <person name="Moffat K."/>
            <person name="Hill J."/>
            <person name="Bera J."/>
            <person name="Fadrosh D."/>
            <person name="Jin S."/>
            <person name="Johri S."/>
            <person name="Kim M."/>
            <person name="Overton L."/>
            <person name="Reardon M."/>
            <person name="Tsitrin T."/>
            <person name="Vuong H."/>
            <person name="Weaver B."/>
            <person name="Ciecko A."/>
            <person name="Tallon L."/>
            <person name="Jackson J."/>
            <person name="Pai G."/>
            <person name="Aken S.V."/>
            <person name="Utterback T."/>
            <person name="Reidmuller S."/>
            <person name="Feldblyum T."/>
            <person name="Hsiao J."/>
            <person name="Zismann V."/>
            <person name="Iobst S."/>
            <person name="de Vazeille A.R."/>
            <person name="Buell C.R."/>
            <person name="Ying K."/>
            <person name="Li Y."/>
            <person name="Lu T."/>
            <person name="Huang Y."/>
            <person name="Zhao Q."/>
            <person name="Feng Q."/>
            <person name="Zhang L."/>
            <person name="Zhu J."/>
            <person name="Weng Q."/>
            <person name="Mu J."/>
            <person name="Lu Y."/>
            <person name="Fan D."/>
            <person name="Liu Y."/>
            <person name="Guan J."/>
            <person name="Zhang Y."/>
            <person name="Yu S."/>
            <person name="Liu X."/>
            <person name="Zhang Y."/>
            <person name="Hong G."/>
            <person name="Han B."/>
            <person name="Choisne N."/>
            <person name="Demange N."/>
            <person name="Orjeda G."/>
            <person name="Samain S."/>
            <person name="Cattolico L."/>
            <person name="Pelletier E."/>
            <person name="Couloux A."/>
            <person name="Segurens B."/>
            <person name="Wincker P."/>
            <person name="D'Hont A."/>
            <person name="Scarpelli C."/>
            <person name="Weissenbach J."/>
            <person name="Salanoubat M."/>
            <person name="Quetier F."/>
            <person name="Yu Y."/>
            <person name="Kim H.R."/>
            <person name="Rambo T."/>
            <person name="Currie J."/>
            <person name="Collura K."/>
            <person name="Luo M."/>
            <person name="Yang T."/>
            <person name="Ammiraju J.S.S."/>
            <person name="Engler F."/>
            <person name="Soderlund C."/>
            <person name="Wing R.A."/>
            <person name="Palmer L.E."/>
            <person name="de la Bastide M."/>
            <person name="Spiegel L."/>
            <person name="Nascimento L."/>
            <person name="Zutavern T."/>
            <person name="O'Shaughnessy A."/>
            <person name="Dike S."/>
            <person name="Dedhia N."/>
            <person name="Preston R."/>
            <person name="Balija V."/>
            <person name="McCombie W.R."/>
            <person name="Chow T."/>
            <person name="Chen H."/>
            <person name="Chung M."/>
            <person name="Chen C."/>
            <person name="Shaw J."/>
            <person name="Wu H."/>
            <person name="Hsiao K."/>
            <person name="Chao Y."/>
            <person name="Chu M."/>
            <person name="Cheng C."/>
            <person name="Hour A."/>
            <person name="Lee P."/>
            <person name="Lin S."/>
            <person name="Lin Y."/>
            <person name="Liou J."/>
            <person name="Liu S."/>
            <person name="Hsing Y."/>
            <person name="Raghuvanshi S."/>
            <person name="Mohanty A."/>
            <person name="Bharti A.K."/>
            <person name="Gaur A."/>
            <person name="Gupta V."/>
            <person name="Kumar D."/>
            <person name="Ravi V."/>
            <person name="Vij S."/>
            <person name="Kapur A."/>
            <person name="Khurana P."/>
            <person name="Khurana P."/>
            <person name="Khurana J.P."/>
            <person name="Tyagi A.K."/>
            <person name="Gaikwad K."/>
            <person name="Singh A."/>
            <person name="Dalal V."/>
            <person name="Srivastava S."/>
            <person name="Dixit A."/>
            <person name="Pal A.K."/>
            <person name="Ghazi I.A."/>
            <person name="Yadav M."/>
            <person name="Pandit A."/>
            <person name="Bhargava A."/>
            <person name="Sureshbabu K."/>
            <person name="Batra K."/>
            <person name="Sharma T.R."/>
            <person name="Mohapatra T."/>
            <person name="Singh N.K."/>
            <person name="Messing J."/>
            <person name="Nelson A.B."/>
            <person name="Fuks G."/>
            <person name="Kavchok S."/>
            <person name="Keizer G."/>
            <person name="Linton E."/>
            <person name="Llaca V."/>
            <person name="Song R."/>
            <person name="Tanyolac B."/>
            <person name="Young S."/>
            <person name="Ho-Il K."/>
            <person name="Hahn J.H."/>
            <person name="Sangsakoo G."/>
            <person name="Vanavichit A."/>
            <person name="de Mattos Luiz.A.T."/>
            <person name="Zimmer P.D."/>
            <person name="Malone G."/>
            <person name="Dellagostin O."/>
            <person name="de Oliveira A.C."/>
            <person name="Bevan M."/>
            <person name="Bancroft I."/>
            <person name="Minx P."/>
            <person name="Cordum H."/>
            <person name="Wilson R."/>
            <person name="Cheng Z."/>
            <person name="Jin W."/>
            <person name="Jiang J."/>
            <person name="Leong S.A."/>
            <person name="Iwama H."/>
            <person name="Gojobori T."/>
            <person name="Itoh T."/>
            <person name="Niimura Y."/>
            <person name="Fujii Y."/>
            <person name="Habara T."/>
            <person name="Sakai H."/>
            <person name="Sato Y."/>
            <person name="Wilson G."/>
            <person name="Kumar K."/>
            <person name="McCouch S."/>
            <person name="Juretic N."/>
            <person name="Hoen D."/>
            <person name="Wright S."/>
            <person name="Bruskiewich R."/>
            <person name="Bureau T."/>
            <person name="Miyao A."/>
            <person name="Hirochika H."/>
            <person name="Nishikawa T."/>
            <person name="Kadowaki K."/>
            <person name="Sugiura M."/>
            <person name="Burr B."/>
            <person name="Sasaki T."/>
        </authorList>
    </citation>
    <scope>NUCLEOTIDE SEQUENCE [LARGE SCALE GENOMIC DNA]</scope>
    <source>
        <strain evidence="5">cv. Nipponbare</strain>
    </source>
</reference>
<dbReference type="SMR" id="A0A0P0W773"/>
<dbReference type="Proteomes" id="UP000059680">
    <property type="component" value="Chromosome 4"/>
</dbReference>
<dbReference type="PROSITE" id="PS00940">
    <property type="entry name" value="GAMMA_THIONIN"/>
    <property type="match status" value="1"/>
</dbReference>
<dbReference type="InterPro" id="IPR008176">
    <property type="entry name" value="Defensin_plant"/>
</dbReference>
<reference evidence="4 5" key="3">
    <citation type="journal article" date="2013" name="Rice">
        <title>Improvement of the Oryza sativa Nipponbare reference genome using next generation sequence and optical map data.</title>
        <authorList>
            <person name="Kawahara Y."/>
            <person name="de la Bastide M."/>
            <person name="Hamilton J.P."/>
            <person name="Kanamori H."/>
            <person name="McCombie W.R."/>
            <person name="Ouyang S."/>
            <person name="Schwartz D.C."/>
            <person name="Tanaka T."/>
            <person name="Wu J."/>
            <person name="Zhou S."/>
            <person name="Childs K.L."/>
            <person name="Davidson R.M."/>
            <person name="Lin H."/>
            <person name="Quesada-Ocampo L."/>
            <person name="Vaillancourt B."/>
            <person name="Sakai H."/>
            <person name="Lee S.S."/>
            <person name="Kim J."/>
            <person name="Numa H."/>
            <person name="Itoh T."/>
            <person name="Buell C.R."/>
            <person name="Matsumoto T."/>
        </authorList>
    </citation>
    <scope>NUCLEOTIDE SEQUENCE [LARGE SCALE GENOMIC DNA]</scope>
    <source>
        <strain evidence="5">cv. Nipponbare</strain>
    </source>
</reference>
<evidence type="ECO:0000256" key="1">
    <source>
        <dbReference type="ARBA" id="ARBA00023157"/>
    </source>
</evidence>
<dbReference type="InterPro" id="IPR003614">
    <property type="entry name" value="Knottins"/>
</dbReference>
<dbReference type="SUPFAM" id="SSF57095">
    <property type="entry name" value="Scorpion toxin-like"/>
    <property type="match status" value="1"/>
</dbReference>
<evidence type="ECO:0000256" key="2">
    <source>
        <dbReference type="SAM" id="MobiDB-lite"/>
    </source>
</evidence>
<dbReference type="FunCoup" id="A0A0P0W773">
    <property type="interactions" value="3"/>
</dbReference>
<feature type="domain" description="Knottins-like" evidence="3">
    <location>
        <begin position="79"/>
        <end position="120"/>
    </location>
</feature>
<evidence type="ECO:0000259" key="3">
    <source>
        <dbReference type="Pfam" id="PF00304"/>
    </source>
</evidence>
<name>A0A0P0W773_ORYSJ</name>
<reference evidence="4 5" key="2">
    <citation type="journal article" date="2013" name="Plant Cell Physiol.">
        <title>Rice Annotation Project Database (RAP-DB): an integrative and interactive database for rice genomics.</title>
        <authorList>
            <person name="Sakai H."/>
            <person name="Lee S.S."/>
            <person name="Tanaka T."/>
            <person name="Numa H."/>
            <person name="Kim J."/>
            <person name="Kawahara Y."/>
            <person name="Wakimoto H."/>
            <person name="Yang C.C."/>
            <person name="Iwamoto M."/>
            <person name="Abe T."/>
            <person name="Yamada Y."/>
            <person name="Muto A."/>
            <person name="Inokuchi H."/>
            <person name="Ikemura T."/>
            <person name="Matsumoto T."/>
            <person name="Sasaki T."/>
            <person name="Itoh T."/>
        </authorList>
    </citation>
    <scope>NUCLEOTIDE SEQUENCE [LARGE SCALE GENOMIC DNA]</scope>
    <source>
        <strain evidence="5">cv. Nipponbare</strain>
    </source>
</reference>
<keyword evidence="5" id="KW-1185">Reference proteome</keyword>
<proteinExistence type="predicted"/>
<sequence>MVIIARMTQPAVICIYKHDTSASRQQSSVTEKLETRINSSTQKEKKQQTMESSRKFFPAIAVLLLLVINTEMAPAQARECETESSKFSGMCMIQANCDHICMGGDDCRGFRRRCMCRTQC</sequence>
<protein>
    <submittedName>
        <fullName evidence="4">Os04g0189800 protein</fullName>
    </submittedName>
</protein>
<feature type="compositionally biased region" description="Basic and acidic residues" evidence="2">
    <location>
        <begin position="42"/>
        <end position="51"/>
    </location>
</feature>
<organism evidence="4 5">
    <name type="scientific">Oryza sativa subsp. japonica</name>
    <name type="common">Rice</name>
    <dbReference type="NCBI Taxonomy" id="39947"/>
    <lineage>
        <taxon>Eukaryota</taxon>
        <taxon>Viridiplantae</taxon>
        <taxon>Streptophyta</taxon>
        <taxon>Embryophyta</taxon>
        <taxon>Tracheophyta</taxon>
        <taxon>Spermatophyta</taxon>
        <taxon>Magnoliopsida</taxon>
        <taxon>Liliopsida</taxon>
        <taxon>Poales</taxon>
        <taxon>Poaceae</taxon>
        <taxon>BOP clade</taxon>
        <taxon>Oryzoideae</taxon>
        <taxon>Oryzeae</taxon>
        <taxon>Oryzinae</taxon>
        <taxon>Oryza</taxon>
        <taxon>Oryza sativa</taxon>
    </lineage>
</organism>
<dbReference type="Gramene" id="Os04t0189800-00">
    <property type="protein sequence ID" value="Os04t0189800-00"/>
    <property type="gene ID" value="Os04g0189800"/>
</dbReference>
<gene>
    <name evidence="4" type="ordered locus">Os04g0189800</name>
    <name evidence="4" type="ORF">OSNPB_040189800</name>
</gene>
<evidence type="ECO:0000313" key="5">
    <source>
        <dbReference type="Proteomes" id="UP000059680"/>
    </source>
</evidence>
<feature type="compositionally biased region" description="Polar residues" evidence="2">
    <location>
        <begin position="23"/>
        <end position="41"/>
    </location>
</feature>
<accession>A0A0P0W773</accession>
<dbReference type="InParanoid" id="A0A0P0W773"/>